<reference evidence="2 4" key="2">
    <citation type="submission" date="2023-01" db="EMBL/GenBank/DDBJ databases">
        <title>Trichodesmium-associated heterotrophic epibiont bacteria.</title>
        <authorList>
            <person name="Cleveland C.S."/>
            <person name="Webb E.A."/>
        </authorList>
    </citation>
    <scope>NUCLEOTIDE SEQUENCE [LARGE SCALE GENOMIC DNA]</scope>
    <source>
        <strain evidence="2 4">USCH2</strain>
    </source>
</reference>
<gene>
    <name evidence="1" type="ORF">AOG27_15940</name>
    <name evidence="2" type="ORF">PQI24_14410</name>
</gene>
<dbReference type="PATRIC" id="fig|570156.3.peg.1109"/>
<protein>
    <recommendedName>
        <fullName evidence="5">STAS/SEC14 domain-containing protein</fullName>
    </recommendedName>
</protein>
<dbReference type="EMBL" id="LJTC01000011">
    <property type="protein sequence ID" value="KPM82475.1"/>
    <property type="molecule type" value="Genomic_DNA"/>
</dbReference>
<evidence type="ECO:0000313" key="2">
    <source>
        <dbReference type="EMBL" id="MEJ6497234.1"/>
    </source>
</evidence>
<keyword evidence="4" id="KW-1185">Reference proteome</keyword>
<dbReference type="EMBL" id="JAQPZS010000014">
    <property type="protein sequence ID" value="MEJ6497234.1"/>
    <property type="molecule type" value="Genomic_DNA"/>
</dbReference>
<organism evidence="1 3">
    <name type="scientific">Pseudoalteromonas lipolytica</name>
    <dbReference type="NCBI Taxonomy" id="570156"/>
    <lineage>
        <taxon>Bacteria</taxon>
        <taxon>Pseudomonadati</taxon>
        <taxon>Pseudomonadota</taxon>
        <taxon>Gammaproteobacteria</taxon>
        <taxon>Alteromonadales</taxon>
        <taxon>Pseudoalteromonadaceae</taxon>
        <taxon>Pseudoalteromonas</taxon>
    </lineage>
</organism>
<accession>A0A0P7DY38</accession>
<evidence type="ECO:0000313" key="1">
    <source>
        <dbReference type="EMBL" id="KPM82475.1"/>
    </source>
</evidence>
<dbReference type="AlphaFoldDB" id="A0A0P7DY38"/>
<name>A0A0P7DY38_9GAMM</name>
<evidence type="ECO:0008006" key="5">
    <source>
        <dbReference type="Google" id="ProtNLM"/>
    </source>
</evidence>
<proteinExistence type="predicted"/>
<evidence type="ECO:0000313" key="4">
    <source>
        <dbReference type="Proteomes" id="UP001377972"/>
    </source>
</evidence>
<evidence type="ECO:0000313" key="3">
    <source>
        <dbReference type="Proteomes" id="UP000050378"/>
    </source>
</evidence>
<reference evidence="1 3" key="1">
    <citation type="submission" date="2015-09" db="EMBL/GenBank/DDBJ databases">
        <title>Draft Genome Sequence of Pseudoalteromonas lipolytica UCD-48B.</title>
        <authorList>
            <person name="Krusor M."/>
            <person name="Coil D.A."/>
            <person name="Lang J.M."/>
            <person name="Eisen J.A."/>
            <person name="Alexiev A."/>
        </authorList>
    </citation>
    <scope>NUCLEOTIDE SEQUENCE [LARGE SCALE GENOMIC DNA]</scope>
    <source>
        <strain evidence="1 3">UCD-48B</strain>
    </source>
</reference>
<sequence length="153" mass="17390">MHKKVSTNHYPFKNFKPHGLVEFYQRENTLLTTATGPFNEEIIDAHSFMQKDYINKLNADYGQWFELVEFKNSCMATPDALEKLMVYFVELKRKGIAPAKTALVIKDGLEGGSLLSDTYCNLYKRAGLIMNVFKSKTAALNWLAEEPVAELAC</sequence>
<dbReference type="Proteomes" id="UP001377972">
    <property type="component" value="Unassembled WGS sequence"/>
</dbReference>
<dbReference type="Proteomes" id="UP000050378">
    <property type="component" value="Unassembled WGS sequence"/>
</dbReference>
<dbReference type="RefSeq" id="WP_054553999.1">
    <property type="nucleotide sequence ID" value="NZ_JAQPZS010000014.1"/>
</dbReference>
<dbReference type="OrthoDB" id="6215452at2"/>
<comment type="caution">
    <text evidence="1">The sequence shown here is derived from an EMBL/GenBank/DDBJ whole genome shotgun (WGS) entry which is preliminary data.</text>
</comment>